<evidence type="ECO:0000313" key="2">
    <source>
        <dbReference type="Proteomes" id="UP000193986"/>
    </source>
</evidence>
<comment type="caution">
    <text evidence="1">The sequence shown here is derived from an EMBL/GenBank/DDBJ whole genome shotgun (WGS) entry which is preliminary data.</text>
</comment>
<accession>A0A1Y2BIZ1</accession>
<dbReference type="Proteomes" id="UP000193986">
    <property type="component" value="Unassembled WGS sequence"/>
</dbReference>
<dbReference type="InParanoid" id="A0A1Y2BIZ1"/>
<organism evidence="1 2">
    <name type="scientific">Naematelia encephala</name>
    <dbReference type="NCBI Taxonomy" id="71784"/>
    <lineage>
        <taxon>Eukaryota</taxon>
        <taxon>Fungi</taxon>
        <taxon>Dikarya</taxon>
        <taxon>Basidiomycota</taxon>
        <taxon>Agaricomycotina</taxon>
        <taxon>Tremellomycetes</taxon>
        <taxon>Tremellales</taxon>
        <taxon>Naemateliaceae</taxon>
        <taxon>Naematelia</taxon>
    </lineage>
</organism>
<sequence length="107" mass="11288">MIPTYLPRPTLSTVFEDITSCKVCHGPLSPSHNDVELLGPSGCHEACLAFACPGCVAKNHATYNLLNMHKSESDYNCDECSNELVSPGPSKLISPGAGIKVGMVVGL</sequence>
<proteinExistence type="predicted"/>
<evidence type="ECO:0000313" key="1">
    <source>
        <dbReference type="EMBL" id="ORY34560.1"/>
    </source>
</evidence>
<keyword evidence="2" id="KW-1185">Reference proteome</keyword>
<name>A0A1Y2BIZ1_9TREE</name>
<reference evidence="1 2" key="1">
    <citation type="submission" date="2016-07" db="EMBL/GenBank/DDBJ databases">
        <title>Pervasive Adenine N6-methylation of Active Genes in Fungi.</title>
        <authorList>
            <consortium name="DOE Joint Genome Institute"/>
            <person name="Mondo S.J."/>
            <person name="Dannebaum R.O."/>
            <person name="Kuo R.C."/>
            <person name="Labutti K."/>
            <person name="Haridas S."/>
            <person name="Kuo A."/>
            <person name="Salamov A."/>
            <person name="Ahrendt S.R."/>
            <person name="Lipzen A."/>
            <person name="Sullivan W."/>
            <person name="Andreopoulos W.B."/>
            <person name="Clum A."/>
            <person name="Lindquist E."/>
            <person name="Daum C."/>
            <person name="Ramamoorthy G.K."/>
            <person name="Gryganskyi A."/>
            <person name="Culley D."/>
            <person name="Magnuson J.K."/>
            <person name="James T.Y."/>
            <person name="O'Malley M.A."/>
            <person name="Stajich J.E."/>
            <person name="Spatafora J.W."/>
            <person name="Visel A."/>
            <person name="Grigoriev I.V."/>
        </authorList>
    </citation>
    <scope>NUCLEOTIDE SEQUENCE [LARGE SCALE GENOMIC DNA]</scope>
    <source>
        <strain evidence="1 2">68-887.2</strain>
    </source>
</reference>
<dbReference type="EMBL" id="MCFC01000002">
    <property type="protein sequence ID" value="ORY34560.1"/>
    <property type="molecule type" value="Genomic_DNA"/>
</dbReference>
<gene>
    <name evidence="1" type="ORF">BCR39DRAFT_513387</name>
</gene>
<protein>
    <submittedName>
        <fullName evidence="1">Uncharacterized protein</fullName>
    </submittedName>
</protein>
<dbReference type="AlphaFoldDB" id="A0A1Y2BIZ1"/>